<proteinExistence type="predicted"/>
<keyword evidence="2" id="KW-0732">Signal</keyword>
<evidence type="ECO:0000313" key="4">
    <source>
        <dbReference type="Proteomes" id="UP000275078"/>
    </source>
</evidence>
<sequence length="249" mass="27482">MPPDNFARAQRCLIFYVFVLLLVTARSHPIAEPSVASQLPNGSNDLRTPQNTSVQLFRDESEPAPSIVPPIPFGNTPTAHVDSTTKDQPIPADVHSLSEQEPPPFPTPSPPIPTTPPPPFSPPSTTLPPPPSPLPLTAPTPNHNHFPQCPCPSPPPNPHTDIPFLRYHAWLLERVCGPFRAFTPPHLRPTPLLPGQPDPCINAQDVEKVYAEYREIVDSTGKEGLPEGYLEWERFLREEFVPLGWVEGV</sequence>
<dbReference type="EMBL" id="ML119677">
    <property type="protein sequence ID" value="RPA81699.1"/>
    <property type="molecule type" value="Genomic_DNA"/>
</dbReference>
<evidence type="ECO:0000313" key="3">
    <source>
        <dbReference type="EMBL" id="RPA81699.1"/>
    </source>
</evidence>
<name>A0A3N4I6K0_ASCIM</name>
<keyword evidence="4" id="KW-1185">Reference proteome</keyword>
<reference evidence="3 4" key="1">
    <citation type="journal article" date="2018" name="Nat. Ecol. Evol.">
        <title>Pezizomycetes genomes reveal the molecular basis of ectomycorrhizal truffle lifestyle.</title>
        <authorList>
            <person name="Murat C."/>
            <person name="Payen T."/>
            <person name="Noel B."/>
            <person name="Kuo A."/>
            <person name="Morin E."/>
            <person name="Chen J."/>
            <person name="Kohler A."/>
            <person name="Krizsan K."/>
            <person name="Balestrini R."/>
            <person name="Da Silva C."/>
            <person name="Montanini B."/>
            <person name="Hainaut M."/>
            <person name="Levati E."/>
            <person name="Barry K.W."/>
            <person name="Belfiori B."/>
            <person name="Cichocki N."/>
            <person name="Clum A."/>
            <person name="Dockter R.B."/>
            <person name="Fauchery L."/>
            <person name="Guy J."/>
            <person name="Iotti M."/>
            <person name="Le Tacon F."/>
            <person name="Lindquist E.A."/>
            <person name="Lipzen A."/>
            <person name="Malagnac F."/>
            <person name="Mello A."/>
            <person name="Molinier V."/>
            <person name="Miyauchi S."/>
            <person name="Poulain J."/>
            <person name="Riccioni C."/>
            <person name="Rubini A."/>
            <person name="Sitrit Y."/>
            <person name="Splivallo R."/>
            <person name="Traeger S."/>
            <person name="Wang M."/>
            <person name="Zifcakova L."/>
            <person name="Wipf D."/>
            <person name="Zambonelli A."/>
            <person name="Paolocci F."/>
            <person name="Nowrousian M."/>
            <person name="Ottonello S."/>
            <person name="Baldrian P."/>
            <person name="Spatafora J.W."/>
            <person name="Henrissat B."/>
            <person name="Nagy L.G."/>
            <person name="Aury J.M."/>
            <person name="Wincker P."/>
            <person name="Grigoriev I.V."/>
            <person name="Bonfante P."/>
            <person name="Martin F.M."/>
        </authorList>
    </citation>
    <scope>NUCLEOTIDE SEQUENCE [LARGE SCALE GENOMIC DNA]</scope>
    <source>
        <strain evidence="3 4">RN42</strain>
    </source>
</reference>
<accession>A0A3N4I6K0</accession>
<protein>
    <submittedName>
        <fullName evidence="3">Uncharacterized protein</fullName>
    </submittedName>
</protein>
<feature type="compositionally biased region" description="Pro residues" evidence="1">
    <location>
        <begin position="101"/>
        <end position="138"/>
    </location>
</feature>
<dbReference type="Proteomes" id="UP000275078">
    <property type="component" value="Unassembled WGS sequence"/>
</dbReference>
<gene>
    <name evidence="3" type="ORF">BJ508DRAFT_326159</name>
</gene>
<evidence type="ECO:0000256" key="2">
    <source>
        <dbReference type="SAM" id="SignalP"/>
    </source>
</evidence>
<organism evidence="3 4">
    <name type="scientific">Ascobolus immersus RN42</name>
    <dbReference type="NCBI Taxonomy" id="1160509"/>
    <lineage>
        <taxon>Eukaryota</taxon>
        <taxon>Fungi</taxon>
        <taxon>Dikarya</taxon>
        <taxon>Ascomycota</taxon>
        <taxon>Pezizomycotina</taxon>
        <taxon>Pezizomycetes</taxon>
        <taxon>Pezizales</taxon>
        <taxon>Ascobolaceae</taxon>
        <taxon>Ascobolus</taxon>
    </lineage>
</organism>
<feature type="chain" id="PRO_5017973136" evidence="2">
    <location>
        <begin position="28"/>
        <end position="249"/>
    </location>
</feature>
<feature type="region of interest" description="Disordered" evidence="1">
    <location>
        <begin position="57"/>
        <end position="154"/>
    </location>
</feature>
<feature type="signal peptide" evidence="2">
    <location>
        <begin position="1"/>
        <end position="27"/>
    </location>
</feature>
<dbReference type="AlphaFoldDB" id="A0A3N4I6K0"/>
<evidence type="ECO:0000256" key="1">
    <source>
        <dbReference type="SAM" id="MobiDB-lite"/>
    </source>
</evidence>